<evidence type="ECO:0000313" key="3">
    <source>
        <dbReference type="Proteomes" id="UP000179467"/>
    </source>
</evidence>
<dbReference type="InterPro" id="IPR017830">
    <property type="entry name" value="SQase_HpnE"/>
</dbReference>
<organism evidence="2 3">
    <name type="scientific">Edaphosphingomonas haloaromaticamans</name>
    <dbReference type="NCBI Taxonomy" id="653954"/>
    <lineage>
        <taxon>Bacteria</taxon>
        <taxon>Pseudomonadati</taxon>
        <taxon>Pseudomonadota</taxon>
        <taxon>Alphaproteobacteria</taxon>
        <taxon>Sphingomonadales</taxon>
        <taxon>Rhizorhabdaceae</taxon>
        <taxon>Edaphosphingomonas</taxon>
    </lineage>
</organism>
<dbReference type="Gene3D" id="3.90.660.20">
    <property type="entry name" value="Protoporphyrinogen oxidase, mitochondrial, domain 2"/>
    <property type="match status" value="1"/>
</dbReference>
<dbReference type="Gene3D" id="3.50.50.60">
    <property type="entry name" value="FAD/NAD(P)-binding domain"/>
    <property type="match status" value="1"/>
</dbReference>
<evidence type="ECO:0000313" key="2">
    <source>
        <dbReference type="EMBL" id="OHT22153.1"/>
    </source>
</evidence>
<dbReference type="Gene3D" id="1.10.3110.10">
    <property type="entry name" value="protoporphyrinogen ix oxidase, domain 3"/>
    <property type="match status" value="1"/>
</dbReference>
<comment type="caution">
    <text evidence="2">The sequence shown here is derived from an EMBL/GenBank/DDBJ whole genome shotgun (WGS) entry which is preliminary data.</text>
</comment>
<dbReference type="InterPro" id="IPR036188">
    <property type="entry name" value="FAD/NAD-bd_sf"/>
</dbReference>
<proteinExistence type="predicted"/>
<reference evidence="2 3" key="1">
    <citation type="submission" date="2016-09" db="EMBL/GenBank/DDBJ databases">
        <title>Metabolic pathway, cell adaptation mechanisms and a novel monoxygenase revealed through proteogenomic-transcription analysis of a Sphingomonas haloaromaticamans strain degrading the fungicide ortho-phenylphenol.</title>
        <authorList>
            <person name="Perruchon C."/>
            <person name="Papadopoulou E.S."/>
            <person name="Rousidou C."/>
            <person name="Vasileiadis S."/>
            <person name="Tanou G."/>
            <person name="Amoutzias G."/>
            <person name="Molassiotis A."/>
            <person name="Karpouzas D.G."/>
        </authorList>
    </citation>
    <scope>NUCLEOTIDE SEQUENCE [LARGE SCALE GENOMIC DNA]</scope>
    <source>
        <strain evidence="2 3">P3</strain>
    </source>
</reference>
<dbReference type="RefSeq" id="WP_070935132.1">
    <property type="nucleotide sequence ID" value="NZ_MIPT01000001.1"/>
</dbReference>
<dbReference type="PANTHER" id="PTHR42923:SF47">
    <property type="entry name" value="BLR3003 PROTEIN"/>
    <property type="match status" value="1"/>
</dbReference>
<dbReference type="Proteomes" id="UP000179467">
    <property type="component" value="Unassembled WGS sequence"/>
</dbReference>
<dbReference type="AlphaFoldDB" id="A0A1S1HLM7"/>
<dbReference type="Pfam" id="PF01593">
    <property type="entry name" value="Amino_oxidase"/>
    <property type="match status" value="1"/>
</dbReference>
<dbReference type="PANTHER" id="PTHR42923">
    <property type="entry name" value="PROTOPORPHYRINOGEN OXIDASE"/>
    <property type="match status" value="1"/>
</dbReference>
<dbReference type="OrthoDB" id="7849608at2"/>
<feature type="domain" description="Amine oxidase" evidence="1">
    <location>
        <begin position="11"/>
        <end position="407"/>
    </location>
</feature>
<keyword evidence="3" id="KW-1185">Reference proteome</keyword>
<dbReference type="GO" id="GO:0016491">
    <property type="term" value="F:oxidoreductase activity"/>
    <property type="evidence" value="ECO:0007669"/>
    <property type="project" value="InterPro"/>
</dbReference>
<evidence type="ECO:0000259" key="1">
    <source>
        <dbReference type="Pfam" id="PF01593"/>
    </source>
</evidence>
<dbReference type="InterPro" id="IPR050464">
    <property type="entry name" value="Zeta_carotene_desat/Oxidored"/>
</dbReference>
<gene>
    <name evidence="2" type="ORF">BHE75_04175</name>
</gene>
<sequence>MARAHVIGAGLAGLAAAIALTKAGHAVTLSEAGPRAGGRCRSYHDPQLGLTIDNGNHLVLSGNAAVADHLATIGAADRLAGPAEASFAFFDLRDGERWRVAPNGGPLPWWLFVPGRRVPGTSVADYLPLARLLGADADARIGDVIATDTPLWERLIAPLMVAVMNTPPAEASAGLAAAVIRETLAKGGRACRPRIAHPTLAAAFVDPAIAWLRSHGADIRMGRRLKALGFAGDRVERLGFADGADAVAADDPVVLAVPAWMAADLVPGLTVPDRHHAIVNAHFAFPPPPALPPMLGVIGGTAEWIFAFPDRISVTISAADRLCDEDRGALAARLWAEVARAAGIDAPLPPWQIVRERRATFAATPDQDARRPGAATAWANLMLAGDWTRTGLPATIEGAIRSGRTAAHLAGEVARAHVSV</sequence>
<name>A0A1S1HLM7_9SPHN</name>
<protein>
    <recommendedName>
        <fullName evidence="1">Amine oxidase domain-containing protein</fullName>
    </recommendedName>
</protein>
<dbReference type="NCBIfam" id="TIGR03467">
    <property type="entry name" value="HpnE"/>
    <property type="match status" value="1"/>
</dbReference>
<dbReference type="SUPFAM" id="SSF51905">
    <property type="entry name" value="FAD/NAD(P)-binding domain"/>
    <property type="match status" value="1"/>
</dbReference>
<accession>A0A1S1HLM7</accession>
<dbReference type="EMBL" id="MIPT01000001">
    <property type="protein sequence ID" value="OHT22153.1"/>
    <property type="molecule type" value="Genomic_DNA"/>
</dbReference>
<dbReference type="InterPro" id="IPR002937">
    <property type="entry name" value="Amino_oxidase"/>
</dbReference>